<keyword evidence="5" id="KW-0272">Extracellular matrix</keyword>
<dbReference type="AlphaFoldDB" id="A0A175C2Q2"/>
<dbReference type="InterPro" id="IPR005817">
    <property type="entry name" value="Wnt"/>
</dbReference>
<keyword evidence="8" id="KW-0449">Lipoprotein</keyword>
<name>A0A175C2Q2_HALDU</name>
<evidence type="ECO:0000313" key="11">
    <source>
        <dbReference type="EMBL" id="CUW00359.1"/>
    </source>
</evidence>
<dbReference type="PANTHER" id="PTHR12027:SF91">
    <property type="entry name" value="PROTO-ONCOGENE WNT-1"/>
    <property type="match status" value="1"/>
</dbReference>
<dbReference type="GO" id="GO:0005125">
    <property type="term" value="F:cytokine activity"/>
    <property type="evidence" value="ECO:0007669"/>
    <property type="project" value="TreeGrafter"/>
</dbReference>
<dbReference type="PANTHER" id="PTHR12027">
    <property type="entry name" value="WNT RELATED"/>
    <property type="match status" value="1"/>
</dbReference>
<dbReference type="EMBL" id="HADA01000004">
    <property type="protein sequence ID" value="CUW00359.1"/>
    <property type="molecule type" value="Transcribed_RNA"/>
</dbReference>
<dbReference type="SMART" id="SM00097">
    <property type="entry name" value="WNT1"/>
    <property type="match status" value="1"/>
</dbReference>
<reference evidence="11" key="1">
    <citation type="submission" date="2015-12" db="EMBL/GenBank/DDBJ databases">
        <title>Surprisingly rich repertoire of Wnt genes in the demosponge Halisarca dujardini.</title>
        <authorList>
            <person name="Borisenko I."/>
            <person name="Adamski M."/>
            <person name="Ereskovsky A."/>
            <person name="Adamska M."/>
        </authorList>
    </citation>
    <scope>NUCLEOTIDE SEQUENCE</scope>
</reference>
<evidence type="ECO:0000256" key="10">
    <source>
        <dbReference type="SAM" id="SignalP"/>
    </source>
</evidence>
<evidence type="ECO:0000256" key="6">
    <source>
        <dbReference type="ARBA" id="ARBA00022687"/>
    </source>
</evidence>
<dbReference type="GO" id="GO:0005109">
    <property type="term" value="F:frizzled binding"/>
    <property type="evidence" value="ECO:0007669"/>
    <property type="project" value="TreeGrafter"/>
</dbReference>
<evidence type="ECO:0000256" key="7">
    <source>
        <dbReference type="ARBA" id="ARBA00023157"/>
    </source>
</evidence>
<evidence type="ECO:0000256" key="2">
    <source>
        <dbReference type="ARBA" id="ARBA00005683"/>
    </source>
</evidence>
<keyword evidence="4" id="KW-0964">Secreted</keyword>
<keyword evidence="6 9" id="KW-0879">Wnt signaling pathway</keyword>
<sequence length="379" mass="42329">MTSLFCVRATNIVLLAFLSSFVAERSALQPHCDSCNEFGFVKLSVDPDLVDANGIVVNKLADCMEYDEVLSPQQMSVCLGKGSRYLSCFALGMRKAVNWCGRVFNQSKWNCSHAVRQLVFGNIVHTMNLRERAAVLMMISASVMMELTTCCREALLQDCSCHFPPDILRFERIVVNGNATYIYAGCSDRLDIPAERTKQLLDVNSNVEDEEPCDLADRHNVEAGIKMASVTTRSCHCHGLTAACNIQTCKHRILRYSNVANQMLEKYSGAVKVQKEAETNQLLPANALADPPTSGDLVFFCDSPDYSVANASMDIPGTKDRLCDPSKHGLGSCDLFCGGRGYYKRTITTPIYERHFDFNQFKIVNRIVRYETNTKHFCN</sequence>
<comment type="subcellular location">
    <subcellularLocation>
        <location evidence="1 9">Secreted</location>
        <location evidence="1 9">Extracellular space</location>
        <location evidence="1 9">Extracellular matrix</location>
    </subcellularLocation>
</comment>
<dbReference type="GO" id="GO:0045165">
    <property type="term" value="P:cell fate commitment"/>
    <property type="evidence" value="ECO:0007669"/>
    <property type="project" value="TreeGrafter"/>
</dbReference>
<evidence type="ECO:0000256" key="8">
    <source>
        <dbReference type="ARBA" id="ARBA00023288"/>
    </source>
</evidence>
<protein>
    <recommendedName>
        <fullName evidence="9">Protein Wnt</fullName>
    </recommendedName>
</protein>
<evidence type="ECO:0000256" key="3">
    <source>
        <dbReference type="ARBA" id="ARBA00022473"/>
    </source>
</evidence>
<comment type="similarity">
    <text evidence="2 9">Belongs to the Wnt family.</text>
</comment>
<dbReference type="GO" id="GO:0060070">
    <property type="term" value="P:canonical Wnt signaling pathway"/>
    <property type="evidence" value="ECO:0007669"/>
    <property type="project" value="TreeGrafter"/>
</dbReference>
<evidence type="ECO:0000256" key="5">
    <source>
        <dbReference type="ARBA" id="ARBA00022530"/>
    </source>
</evidence>
<evidence type="ECO:0000256" key="1">
    <source>
        <dbReference type="ARBA" id="ARBA00004498"/>
    </source>
</evidence>
<evidence type="ECO:0000256" key="4">
    <source>
        <dbReference type="ARBA" id="ARBA00022525"/>
    </source>
</evidence>
<evidence type="ECO:0000256" key="9">
    <source>
        <dbReference type="RuleBase" id="RU003500"/>
    </source>
</evidence>
<feature type="chain" id="PRO_5008039477" description="Protein Wnt" evidence="10">
    <location>
        <begin position="28"/>
        <end position="379"/>
    </location>
</feature>
<dbReference type="GO" id="GO:0005615">
    <property type="term" value="C:extracellular space"/>
    <property type="evidence" value="ECO:0007669"/>
    <property type="project" value="TreeGrafter"/>
</dbReference>
<dbReference type="Pfam" id="PF00110">
    <property type="entry name" value="wnt"/>
    <property type="match status" value="1"/>
</dbReference>
<proteinExistence type="inferred from homology"/>
<accession>A0A175C2Q2</accession>
<organism evidence="11">
    <name type="scientific">Halisarca dujardinii</name>
    <name type="common">Dujardin's slime sponge</name>
    <dbReference type="NCBI Taxonomy" id="2583056"/>
    <lineage>
        <taxon>Eukaryota</taxon>
        <taxon>Metazoa</taxon>
        <taxon>Porifera</taxon>
        <taxon>Demospongiae</taxon>
        <taxon>Verongimorpha</taxon>
        <taxon>Chondrillida</taxon>
        <taxon>Halisarcidae</taxon>
        <taxon>Halisarca</taxon>
    </lineage>
</organism>
<gene>
    <name evidence="11" type="primary">WntH</name>
</gene>
<keyword evidence="7" id="KW-1015">Disulfide bond</keyword>
<comment type="function">
    <text evidence="9">Ligand for members of the frizzled family of seven transmembrane receptors.</text>
</comment>
<keyword evidence="10" id="KW-0732">Signal</keyword>
<dbReference type="PRINTS" id="PR01349">
    <property type="entry name" value="WNTPROTEIN"/>
</dbReference>
<keyword evidence="3 9" id="KW-0217">Developmental protein</keyword>
<feature type="signal peptide" evidence="10">
    <location>
        <begin position="1"/>
        <end position="27"/>
    </location>
</feature>